<dbReference type="GO" id="GO:0032259">
    <property type="term" value="P:methylation"/>
    <property type="evidence" value="ECO:0007669"/>
    <property type="project" value="UniProtKB-KW"/>
</dbReference>
<dbReference type="SUPFAM" id="SSF53335">
    <property type="entry name" value="S-adenosyl-L-methionine-dependent methyltransferases"/>
    <property type="match status" value="1"/>
</dbReference>
<dbReference type="Gene3D" id="3.40.50.150">
    <property type="entry name" value="Vaccinia Virus protein VP39"/>
    <property type="match status" value="1"/>
</dbReference>
<dbReference type="PANTHER" id="PTHR44942">
    <property type="entry name" value="METHYLTRANSF_11 DOMAIN-CONTAINING PROTEIN"/>
    <property type="match status" value="1"/>
</dbReference>
<dbReference type="Proteomes" id="UP000223913">
    <property type="component" value="Unassembled WGS sequence"/>
</dbReference>
<dbReference type="Pfam" id="PF08241">
    <property type="entry name" value="Methyltransf_11"/>
    <property type="match status" value="1"/>
</dbReference>
<sequence>MKDNFSRQSGAYAKFRPVYPPELYQFIFGQLTHFDRAWDCGTGNGQVAAALATRFGDVEATDISAQQLERAVRKPNIHYSCQAAETADFPADHFDLITVGQAIHWFDHDRFYPKVQEVLKTGGVLAEFGYRLFRSTPAINEVIDHFYQEIIGPYWDEERRHIDDGYARIPFPLEPIPAPVLFMEYRWTWDELLGYLSTWSSVQHYLRQRKTDPVALIRAELEKAWAGADHRGIRFEILLRIGRK</sequence>
<comment type="similarity">
    <text evidence="1">Belongs to the methyltransferase superfamily.</text>
</comment>
<keyword evidence="6" id="KW-1185">Reference proteome</keyword>
<gene>
    <name evidence="5" type="ORF">CRP01_27860</name>
</gene>
<dbReference type="InterPro" id="IPR051052">
    <property type="entry name" value="Diverse_substrate_MTase"/>
</dbReference>
<accession>A0A2D0N615</accession>
<dbReference type="PANTHER" id="PTHR44942:SF4">
    <property type="entry name" value="METHYLTRANSFERASE TYPE 11 DOMAIN-CONTAINING PROTEIN"/>
    <property type="match status" value="1"/>
</dbReference>
<dbReference type="InterPro" id="IPR029063">
    <property type="entry name" value="SAM-dependent_MTases_sf"/>
</dbReference>
<keyword evidence="2 5" id="KW-0489">Methyltransferase</keyword>
<keyword evidence="3 5" id="KW-0808">Transferase</keyword>
<reference evidence="5 6" key="1">
    <citation type="submission" date="2017-10" db="EMBL/GenBank/DDBJ databases">
        <title>The draft genome sequence of Lewinella nigricans NBRC 102662.</title>
        <authorList>
            <person name="Wang K."/>
        </authorList>
    </citation>
    <scope>NUCLEOTIDE SEQUENCE [LARGE SCALE GENOMIC DNA]</scope>
    <source>
        <strain evidence="5 6">NBRC 102662</strain>
    </source>
</reference>
<dbReference type="OrthoDB" id="9797252at2"/>
<comment type="caution">
    <text evidence="5">The sequence shown here is derived from an EMBL/GenBank/DDBJ whole genome shotgun (WGS) entry which is preliminary data.</text>
</comment>
<protein>
    <submittedName>
        <fullName evidence="5">SAM-dependent methyltransferase</fullName>
    </submittedName>
</protein>
<evidence type="ECO:0000313" key="5">
    <source>
        <dbReference type="EMBL" id="PHN03213.1"/>
    </source>
</evidence>
<evidence type="ECO:0000313" key="6">
    <source>
        <dbReference type="Proteomes" id="UP000223913"/>
    </source>
</evidence>
<evidence type="ECO:0000259" key="4">
    <source>
        <dbReference type="Pfam" id="PF08241"/>
    </source>
</evidence>
<dbReference type="GO" id="GO:0008757">
    <property type="term" value="F:S-adenosylmethionine-dependent methyltransferase activity"/>
    <property type="evidence" value="ECO:0007669"/>
    <property type="project" value="InterPro"/>
</dbReference>
<dbReference type="AlphaFoldDB" id="A0A2D0N615"/>
<dbReference type="EMBL" id="PDUD01000033">
    <property type="protein sequence ID" value="PHN03213.1"/>
    <property type="molecule type" value="Genomic_DNA"/>
</dbReference>
<evidence type="ECO:0000256" key="2">
    <source>
        <dbReference type="ARBA" id="ARBA00022603"/>
    </source>
</evidence>
<name>A0A2D0N615_FLAN2</name>
<organism evidence="5 6">
    <name type="scientific">Flavilitoribacter nigricans (strain ATCC 23147 / DSM 23189 / NBRC 102662 / NCIMB 1420 / SS-2)</name>
    <name type="common">Lewinella nigricans</name>
    <dbReference type="NCBI Taxonomy" id="1122177"/>
    <lineage>
        <taxon>Bacteria</taxon>
        <taxon>Pseudomonadati</taxon>
        <taxon>Bacteroidota</taxon>
        <taxon>Saprospiria</taxon>
        <taxon>Saprospirales</taxon>
        <taxon>Lewinellaceae</taxon>
        <taxon>Flavilitoribacter</taxon>
    </lineage>
</organism>
<dbReference type="RefSeq" id="WP_099153341.1">
    <property type="nucleotide sequence ID" value="NZ_PDUD01000033.1"/>
</dbReference>
<evidence type="ECO:0000256" key="1">
    <source>
        <dbReference type="ARBA" id="ARBA00008361"/>
    </source>
</evidence>
<evidence type="ECO:0000256" key="3">
    <source>
        <dbReference type="ARBA" id="ARBA00022679"/>
    </source>
</evidence>
<dbReference type="CDD" id="cd02440">
    <property type="entry name" value="AdoMet_MTases"/>
    <property type="match status" value="1"/>
</dbReference>
<dbReference type="InterPro" id="IPR013216">
    <property type="entry name" value="Methyltransf_11"/>
</dbReference>
<feature type="domain" description="Methyltransferase type 11" evidence="4">
    <location>
        <begin position="39"/>
        <end position="125"/>
    </location>
</feature>
<proteinExistence type="inferred from homology"/>